<sequence length="239" mass="27673">MLKAAIVLWLLASIYGLEVADAVKRDVNTQSNAFDPEQTKIHVQKKIGDLIAEGMTDYRDAQVLLSIMNKNTSLVFQTKLMQELDDVRLAVQIAQENGRNATYCIQDTENTLRAFREDAELKFSECKAASWKYTIKKYDTITEIVQAGFRALKEIKNIHLKCFRRFFYLSECYAKRTRIARCYVKSFCEKLKFQPTYRRLVFVQVIEDYVICLNTHTNEGMQKVNAYRLISKSCVDGAE</sequence>
<feature type="chain" id="PRO_5012822960" evidence="1">
    <location>
        <begin position="17"/>
        <end position="239"/>
    </location>
</feature>
<protein>
    <submittedName>
        <fullName evidence="2">Venom protein</fullName>
    </submittedName>
</protein>
<organism evidence="2">
    <name type="scientific">Ampulex compressa</name>
    <name type="common">Emerald cockroach wasp</name>
    <dbReference type="NCBI Taxonomy" id="860918"/>
    <lineage>
        <taxon>Eukaryota</taxon>
        <taxon>Metazoa</taxon>
        <taxon>Ecdysozoa</taxon>
        <taxon>Arthropoda</taxon>
        <taxon>Hexapoda</taxon>
        <taxon>Insecta</taxon>
        <taxon>Pterygota</taxon>
        <taxon>Neoptera</taxon>
        <taxon>Endopterygota</taxon>
        <taxon>Hymenoptera</taxon>
        <taxon>Apocrita</taxon>
        <taxon>Aculeata</taxon>
        <taxon>Apoidea</taxon>
        <taxon>Ampulicidae</taxon>
        <taxon>Ampulicini</taxon>
        <taxon>Ampulex</taxon>
    </lineage>
</organism>
<feature type="signal peptide" evidence="1">
    <location>
        <begin position="1"/>
        <end position="16"/>
    </location>
</feature>
<keyword evidence="1" id="KW-0732">Signal</keyword>
<name>A0A1W6EVU6_AMPCP</name>
<evidence type="ECO:0000313" key="2">
    <source>
        <dbReference type="EMBL" id="ARK19825.1"/>
    </source>
</evidence>
<dbReference type="EMBL" id="KY563416">
    <property type="protein sequence ID" value="ARK19825.1"/>
    <property type="molecule type" value="mRNA"/>
</dbReference>
<reference evidence="2" key="1">
    <citation type="submission" date="2017-02" db="EMBL/GenBank/DDBJ databases">
        <title>Parasitoid Jewel Wasp Mounts Multi-Pronged Neurochemical Attack to Hijack a Host Brain.</title>
        <authorList>
            <person name="Arvidson R.S."/>
            <person name="Kaiser M."/>
            <person name="Libersat F."/>
            <person name="Adams M.E."/>
        </authorList>
    </citation>
    <scope>NUCLEOTIDE SEQUENCE</scope>
    <source>
        <strain evidence="2">43</strain>
    </source>
</reference>
<dbReference type="AlphaFoldDB" id="A0A1W6EVU6"/>
<accession>A0A1W6EVU6</accession>
<proteinExistence type="evidence at transcript level"/>
<evidence type="ECO:0000256" key="1">
    <source>
        <dbReference type="SAM" id="SignalP"/>
    </source>
</evidence>